<dbReference type="EMBL" id="ML992503">
    <property type="protein sequence ID" value="KAF2225741.1"/>
    <property type="molecule type" value="Genomic_DNA"/>
</dbReference>
<dbReference type="AlphaFoldDB" id="A0A6A6GJ90"/>
<dbReference type="Proteomes" id="UP000799538">
    <property type="component" value="Unassembled WGS sequence"/>
</dbReference>
<keyword evidence="2" id="KW-1185">Reference proteome</keyword>
<sequence>MTVLVVLSATYYQIQHLLDLPNSEETLTASDIVKNDVWLAEKSRVEKKNGRWSTGLLASYPIDTAQRCSKDPPTAYVFSCRRTADCAYSTESAWLIAQHQRKCDVALVAIQAQPEERIASGGGFPCTEVGINSIIGSKGALRGHMTKQHASTEFTPRPCEHGCNPNKVYDKEFNYKRHLKEKHGAHLQGAHKIFDEGTLQKYLPVASTTQRWLKVQACPYKSSCTAKSFGTP</sequence>
<name>A0A6A6GJ90_9PEZI</name>
<evidence type="ECO:0000313" key="1">
    <source>
        <dbReference type="EMBL" id="KAF2225741.1"/>
    </source>
</evidence>
<gene>
    <name evidence="1" type="ORF">BDZ85DRAFT_70568</name>
</gene>
<reference evidence="2" key="1">
    <citation type="journal article" date="2020" name="Stud. Mycol.">
        <title>101 Dothideomycetes genomes: A test case for predicting lifestyles and emergence of pathogens.</title>
        <authorList>
            <person name="Haridas S."/>
            <person name="Albert R."/>
            <person name="Binder M."/>
            <person name="Bloem J."/>
            <person name="LaButti K."/>
            <person name="Salamov A."/>
            <person name="Andreopoulos B."/>
            <person name="Baker S."/>
            <person name="Barry K."/>
            <person name="Bills G."/>
            <person name="Bluhm B."/>
            <person name="Cannon C."/>
            <person name="Castanera R."/>
            <person name="Culley D."/>
            <person name="Daum C."/>
            <person name="Ezra D."/>
            <person name="Gonzalez J."/>
            <person name="Henrissat B."/>
            <person name="Kuo A."/>
            <person name="Liang C."/>
            <person name="Lipzen A."/>
            <person name="Lutzoni F."/>
            <person name="Magnuson J."/>
            <person name="Mondo S."/>
            <person name="Nolan M."/>
            <person name="Ohm R."/>
            <person name="Pangilinan J."/>
            <person name="Park H.-J."/>
            <person name="Ramirez L."/>
            <person name="Alfaro M."/>
            <person name="Sun H."/>
            <person name="Tritt A."/>
            <person name="Yoshinaga Y."/>
            <person name="Zwiers L.-H."/>
            <person name="Turgeon B."/>
            <person name="Goodwin S."/>
            <person name="Spatafora J."/>
            <person name="Crous P."/>
            <person name="Grigoriev I."/>
        </authorList>
    </citation>
    <scope>NUCLEOTIDE SEQUENCE [LARGE SCALE GENOMIC DNA]</scope>
    <source>
        <strain evidence="2">CECT 20119</strain>
    </source>
</reference>
<organism evidence="1 2">
    <name type="scientific">Elsinoe ampelina</name>
    <dbReference type="NCBI Taxonomy" id="302913"/>
    <lineage>
        <taxon>Eukaryota</taxon>
        <taxon>Fungi</taxon>
        <taxon>Dikarya</taxon>
        <taxon>Ascomycota</taxon>
        <taxon>Pezizomycotina</taxon>
        <taxon>Dothideomycetes</taxon>
        <taxon>Dothideomycetidae</taxon>
        <taxon>Myriangiales</taxon>
        <taxon>Elsinoaceae</taxon>
        <taxon>Elsinoe</taxon>
    </lineage>
</organism>
<accession>A0A6A6GJ90</accession>
<proteinExistence type="predicted"/>
<evidence type="ECO:0008006" key="3">
    <source>
        <dbReference type="Google" id="ProtNLM"/>
    </source>
</evidence>
<dbReference type="OrthoDB" id="3942336at2759"/>
<protein>
    <recommendedName>
        <fullName evidence="3">C2H2-type domain-containing protein</fullName>
    </recommendedName>
</protein>
<evidence type="ECO:0000313" key="2">
    <source>
        <dbReference type="Proteomes" id="UP000799538"/>
    </source>
</evidence>